<feature type="transmembrane region" description="Helical" evidence="1">
    <location>
        <begin position="7"/>
        <end position="25"/>
    </location>
</feature>
<keyword evidence="1" id="KW-0472">Membrane</keyword>
<evidence type="ECO:0000256" key="1">
    <source>
        <dbReference type="SAM" id="Phobius"/>
    </source>
</evidence>
<evidence type="ECO:0000313" key="3">
    <source>
        <dbReference type="Proteomes" id="UP000503336"/>
    </source>
</evidence>
<dbReference type="EMBL" id="CP049056">
    <property type="protein sequence ID" value="QIE54087.1"/>
    <property type="molecule type" value="Genomic_DNA"/>
</dbReference>
<keyword evidence="1" id="KW-1133">Transmembrane helix</keyword>
<feature type="transmembrane region" description="Helical" evidence="1">
    <location>
        <begin position="31"/>
        <end position="50"/>
    </location>
</feature>
<sequence length="60" mass="6646">MRGRFELITLCGATIGAIYLLKSHLDGIPQIRTHHATMAIAFVAIAYALAHVLEQISRRD</sequence>
<organism evidence="2 3">
    <name type="scientific">Pikeienuella piscinae</name>
    <dbReference type="NCBI Taxonomy" id="2748098"/>
    <lineage>
        <taxon>Bacteria</taxon>
        <taxon>Pseudomonadati</taxon>
        <taxon>Pseudomonadota</taxon>
        <taxon>Alphaproteobacteria</taxon>
        <taxon>Rhodobacterales</taxon>
        <taxon>Paracoccaceae</taxon>
        <taxon>Pikeienuella</taxon>
    </lineage>
</organism>
<dbReference type="RefSeq" id="WP_165093771.1">
    <property type="nucleotide sequence ID" value="NZ_CP049056.1"/>
</dbReference>
<evidence type="ECO:0000313" key="2">
    <source>
        <dbReference type="EMBL" id="QIE54087.1"/>
    </source>
</evidence>
<dbReference type="KEGG" id="hdh:G5B40_00685"/>
<name>A0A7L5BUK9_9RHOB</name>
<accession>A0A7L5BUK9</accession>
<dbReference type="AlphaFoldDB" id="A0A7L5BUK9"/>
<dbReference type="Proteomes" id="UP000503336">
    <property type="component" value="Chromosome"/>
</dbReference>
<protein>
    <submittedName>
        <fullName evidence="2">Uncharacterized protein</fullName>
    </submittedName>
</protein>
<keyword evidence="1" id="KW-0812">Transmembrane</keyword>
<gene>
    <name evidence="2" type="ORF">G5B40_00685</name>
</gene>
<keyword evidence="3" id="KW-1185">Reference proteome</keyword>
<reference evidence="2 3" key="1">
    <citation type="submission" date="2020-02" db="EMBL/GenBank/DDBJ databases">
        <title>complete genome sequence of Rhodobacteraceae bacterium.</title>
        <authorList>
            <person name="Park J."/>
            <person name="Kim Y.-S."/>
            <person name="Kim K.-H."/>
        </authorList>
    </citation>
    <scope>NUCLEOTIDE SEQUENCE [LARGE SCALE GENOMIC DNA]</scope>
    <source>
        <strain evidence="2 3">RR4-56</strain>
    </source>
</reference>
<proteinExistence type="predicted"/>